<dbReference type="EMBL" id="CAFBLT010000001">
    <property type="protein sequence ID" value="CAB4876922.1"/>
    <property type="molecule type" value="Genomic_DNA"/>
</dbReference>
<dbReference type="EMBL" id="CAFBPM010000008">
    <property type="protein sequence ID" value="CAB5021571.1"/>
    <property type="molecule type" value="Genomic_DNA"/>
</dbReference>
<dbReference type="SUPFAM" id="SSF51197">
    <property type="entry name" value="Clavaminate synthase-like"/>
    <property type="match status" value="1"/>
</dbReference>
<dbReference type="InterPro" id="IPR008775">
    <property type="entry name" value="Phytyl_CoA_dOase-like"/>
</dbReference>
<evidence type="ECO:0000313" key="3">
    <source>
        <dbReference type="EMBL" id="CAB5021571.1"/>
    </source>
</evidence>
<proteinExistence type="predicted"/>
<sequence>MNESLQEDLRGHYEISDEQASQLNREGFLRLPGVLDPATLGTVVSSVHHATAHSPQLARPRRERSAYEMAFVQEMNLWQRYEEIRPLVYSPKLARIAAELLGVDGVRLYHDQALVKEALGGKTPWHCDQYYWPLDTDRTLTAWIPLDDVPLEQGPLAFAKGSHRVDVGRELDISEASEQKIIAHDAWQEFELDEAPFRAGDISVHLGWTFHGARPNNTDSERSVFTIIYVADGTPLAEPVTQGQLDDREKWLPDSRIGEPIDSWLNPLLWHRDGSHVGALERAVPIAKRMGTIVLD</sequence>
<accession>A0A6J6ZC86</accession>
<dbReference type="AlphaFoldDB" id="A0A6J6ZC86"/>
<organism evidence="1">
    <name type="scientific">freshwater metagenome</name>
    <dbReference type="NCBI Taxonomy" id="449393"/>
    <lineage>
        <taxon>unclassified sequences</taxon>
        <taxon>metagenomes</taxon>
        <taxon>ecological metagenomes</taxon>
    </lineage>
</organism>
<dbReference type="PANTHER" id="PTHR20883:SF49">
    <property type="entry name" value="PHYTANOYL-COA DIOXYGENASE"/>
    <property type="match status" value="1"/>
</dbReference>
<gene>
    <name evidence="1" type="ORF">UFOPK3164_00309</name>
    <name evidence="2" type="ORF">UFOPK3427_01189</name>
    <name evidence="3" type="ORF">UFOPK4112_00952</name>
</gene>
<dbReference type="Pfam" id="PF05721">
    <property type="entry name" value="PhyH"/>
    <property type="match status" value="1"/>
</dbReference>
<dbReference type="PANTHER" id="PTHR20883">
    <property type="entry name" value="PHYTANOYL-COA DIOXYGENASE DOMAIN CONTAINING 1"/>
    <property type="match status" value="1"/>
</dbReference>
<name>A0A6J6ZC86_9ZZZZ</name>
<protein>
    <submittedName>
        <fullName evidence="1">Unannotated protein</fullName>
    </submittedName>
</protein>
<evidence type="ECO:0000313" key="2">
    <source>
        <dbReference type="EMBL" id="CAB4876922.1"/>
    </source>
</evidence>
<dbReference type="Gene3D" id="2.60.120.620">
    <property type="entry name" value="q2cbj1_9rhob like domain"/>
    <property type="match status" value="1"/>
</dbReference>
<reference evidence="1" key="1">
    <citation type="submission" date="2020-05" db="EMBL/GenBank/DDBJ databases">
        <authorList>
            <person name="Chiriac C."/>
            <person name="Salcher M."/>
            <person name="Ghai R."/>
            <person name="Kavagutti S V."/>
        </authorList>
    </citation>
    <scope>NUCLEOTIDE SEQUENCE</scope>
</reference>
<evidence type="ECO:0000313" key="1">
    <source>
        <dbReference type="EMBL" id="CAB4819421.1"/>
    </source>
</evidence>
<dbReference type="EMBL" id="CAFABE010000008">
    <property type="protein sequence ID" value="CAB4819421.1"/>
    <property type="molecule type" value="Genomic_DNA"/>
</dbReference>